<feature type="transmembrane region" description="Helical" evidence="8">
    <location>
        <begin position="185"/>
        <end position="207"/>
    </location>
</feature>
<comment type="caution">
    <text evidence="9">The sequence shown here is derived from an EMBL/GenBank/DDBJ whole genome shotgun (WGS) entry which is preliminary data.</text>
</comment>
<keyword evidence="6 8" id="KW-1133">Transmembrane helix</keyword>
<keyword evidence="3" id="KW-1003">Cell membrane</keyword>
<dbReference type="Pfam" id="PF02535">
    <property type="entry name" value="Zip"/>
    <property type="match status" value="1"/>
</dbReference>
<feature type="transmembrane region" description="Helical" evidence="8">
    <location>
        <begin position="242"/>
        <end position="263"/>
    </location>
</feature>
<keyword evidence="7 8" id="KW-0472">Membrane</keyword>
<dbReference type="RefSeq" id="WP_341725832.1">
    <property type="nucleotide sequence ID" value="NZ_JBBWWT010000003.1"/>
</dbReference>
<evidence type="ECO:0000256" key="3">
    <source>
        <dbReference type="ARBA" id="ARBA00022475"/>
    </source>
</evidence>
<name>A0ABU9J0C2_9GAMM</name>
<evidence type="ECO:0000313" key="10">
    <source>
        <dbReference type="Proteomes" id="UP001459204"/>
    </source>
</evidence>
<feature type="transmembrane region" description="Helical" evidence="8">
    <location>
        <begin position="81"/>
        <end position="104"/>
    </location>
</feature>
<evidence type="ECO:0000256" key="5">
    <source>
        <dbReference type="ARBA" id="ARBA00022833"/>
    </source>
</evidence>
<sequence>MNRILQPFAHTQTIAAWPYTAVVAAIIAASLWVLAQAPVEGWQAGMGRGLRGGALCALATALGALPVLVVRTIPQRLADGLLGFGAGVMLAATAFSLVLPGLGAAERAGYSAWGAAGLVSAGVMLGALALLALDRSLVDDPLDEQRQLVPSRVVLFVLAILLHNVPEGMAVGVAAGGGLRGAEGLAMGIALQDVPEGLVVALILAGAGMARAKAVCIGALSGVVEPLAAVFSAWAVGISSLLLPWGLAFAAGAMLIAVGHSVIPEANRHGHGAIASLGLAIGFCLMMALDTALG</sequence>
<evidence type="ECO:0000256" key="1">
    <source>
        <dbReference type="ARBA" id="ARBA00004651"/>
    </source>
</evidence>
<evidence type="ECO:0000256" key="8">
    <source>
        <dbReference type="SAM" id="Phobius"/>
    </source>
</evidence>
<evidence type="ECO:0000313" key="9">
    <source>
        <dbReference type="EMBL" id="MEL1264657.1"/>
    </source>
</evidence>
<accession>A0ABU9J0C2</accession>
<protein>
    <submittedName>
        <fullName evidence="9">ZIP family metal transporter</fullName>
    </submittedName>
</protein>
<keyword evidence="4 8" id="KW-0812">Transmembrane</keyword>
<comment type="subcellular location">
    <subcellularLocation>
        <location evidence="1">Cell membrane</location>
        <topology evidence="1">Multi-pass membrane protein</topology>
    </subcellularLocation>
</comment>
<keyword evidence="5" id="KW-0862">Zinc</keyword>
<reference evidence="9 10" key="1">
    <citation type="submission" date="2024-04" db="EMBL/GenBank/DDBJ databases">
        <title>Draft genome sequence of Pseudoxanthomonas putridarboris WD12.</title>
        <authorList>
            <person name="Oh J."/>
        </authorList>
    </citation>
    <scope>NUCLEOTIDE SEQUENCE [LARGE SCALE GENOMIC DNA]</scope>
    <source>
        <strain evidence="9 10">WD12</strain>
    </source>
</reference>
<feature type="transmembrane region" description="Helical" evidence="8">
    <location>
        <begin position="110"/>
        <end position="133"/>
    </location>
</feature>
<evidence type="ECO:0000256" key="7">
    <source>
        <dbReference type="ARBA" id="ARBA00023136"/>
    </source>
</evidence>
<dbReference type="PANTHER" id="PTHR11040:SF211">
    <property type="entry name" value="ZINC TRANSPORTER ZIP11"/>
    <property type="match status" value="1"/>
</dbReference>
<feature type="transmembrane region" description="Helical" evidence="8">
    <location>
        <begin position="270"/>
        <end position="289"/>
    </location>
</feature>
<feature type="transmembrane region" description="Helical" evidence="8">
    <location>
        <begin position="49"/>
        <end position="69"/>
    </location>
</feature>
<dbReference type="EMBL" id="JBBWWT010000003">
    <property type="protein sequence ID" value="MEL1264657.1"/>
    <property type="molecule type" value="Genomic_DNA"/>
</dbReference>
<evidence type="ECO:0000256" key="2">
    <source>
        <dbReference type="ARBA" id="ARBA00006939"/>
    </source>
</evidence>
<feature type="transmembrane region" description="Helical" evidence="8">
    <location>
        <begin position="153"/>
        <end position="179"/>
    </location>
</feature>
<proteinExistence type="inferred from homology"/>
<gene>
    <name evidence="9" type="ORF">AAD027_09805</name>
</gene>
<dbReference type="Proteomes" id="UP001459204">
    <property type="component" value="Unassembled WGS sequence"/>
</dbReference>
<dbReference type="PANTHER" id="PTHR11040">
    <property type="entry name" value="ZINC/IRON TRANSPORTER"/>
    <property type="match status" value="1"/>
</dbReference>
<feature type="transmembrane region" description="Helical" evidence="8">
    <location>
        <begin position="16"/>
        <end position="37"/>
    </location>
</feature>
<evidence type="ECO:0000256" key="6">
    <source>
        <dbReference type="ARBA" id="ARBA00022989"/>
    </source>
</evidence>
<organism evidence="9 10">
    <name type="scientific">Pseudoxanthomonas putridarboris</name>
    <dbReference type="NCBI Taxonomy" id="752605"/>
    <lineage>
        <taxon>Bacteria</taxon>
        <taxon>Pseudomonadati</taxon>
        <taxon>Pseudomonadota</taxon>
        <taxon>Gammaproteobacteria</taxon>
        <taxon>Lysobacterales</taxon>
        <taxon>Lysobacteraceae</taxon>
        <taxon>Pseudoxanthomonas</taxon>
    </lineage>
</organism>
<keyword evidence="10" id="KW-1185">Reference proteome</keyword>
<dbReference type="InterPro" id="IPR003689">
    <property type="entry name" value="ZIP"/>
</dbReference>
<feature type="transmembrane region" description="Helical" evidence="8">
    <location>
        <begin position="214"/>
        <end position="236"/>
    </location>
</feature>
<evidence type="ECO:0000256" key="4">
    <source>
        <dbReference type="ARBA" id="ARBA00022692"/>
    </source>
</evidence>
<comment type="similarity">
    <text evidence="2">Belongs to the ZIP transporter (TC 2.A.5) family.</text>
</comment>